<protein>
    <submittedName>
        <fullName evidence="3">TIR domain-containing protein</fullName>
    </submittedName>
</protein>
<evidence type="ECO:0000259" key="2">
    <source>
        <dbReference type="PROSITE" id="PS50104"/>
    </source>
</evidence>
<dbReference type="AlphaFoldDB" id="A0A290ML72"/>
<dbReference type="Gene3D" id="3.40.50.10140">
    <property type="entry name" value="Toll/interleukin-1 receptor homology (TIR) domain"/>
    <property type="match status" value="1"/>
</dbReference>
<proteinExistence type="predicted"/>
<feature type="region of interest" description="Disordered" evidence="1">
    <location>
        <begin position="146"/>
        <end position="179"/>
    </location>
</feature>
<organism evidence="3 4">
    <name type="scientific">Caulobacter vibrioides</name>
    <name type="common">Caulobacter crescentus</name>
    <dbReference type="NCBI Taxonomy" id="155892"/>
    <lineage>
        <taxon>Bacteria</taxon>
        <taxon>Pseudomonadati</taxon>
        <taxon>Pseudomonadota</taxon>
        <taxon>Alphaproteobacteria</taxon>
        <taxon>Caulobacterales</taxon>
        <taxon>Caulobacteraceae</taxon>
        <taxon>Caulobacter</taxon>
    </lineage>
</organism>
<dbReference type="EMBL" id="CP023315">
    <property type="protein sequence ID" value="ATC32535.1"/>
    <property type="molecule type" value="Genomic_DNA"/>
</dbReference>
<dbReference type="GO" id="GO:0007165">
    <property type="term" value="P:signal transduction"/>
    <property type="evidence" value="ECO:0007669"/>
    <property type="project" value="InterPro"/>
</dbReference>
<dbReference type="PROSITE" id="PS50104">
    <property type="entry name" value="TIR"/>
    <property type="match status" value="1"/>
</dbReference>
<evidence type="ECO:0000313" key="3">
    <source>
        <dbReference type="EMBL" id="ATC32535.1"/>
    </source>
</evidence>
<dbReference type="InterPro" id="IPR035897">
    <property type="entry name" value="Toll_tir_struct_dom_sf"/>
</dbReference>
<evidence type="ECO:0000313" key="4">
    <source>
        <dbReference type="Proteomes" id="UP000217311"/>
    </source>
</evidence>
<dbReference type="SMART" id="SM00255">
    <property type="entry name" value="TIR"/>
    <property type="match status" value="1"/>
</dbReference>
<dbReference type="SUPFAM" id="SSF52200">
    <property type="entry name" value="Toll/Interleukin receptor TIR domain"/>
    <property type="match status" value="1"/>
</dbReference>
<evidence type="ECO:0000256" key="1">
    <source>
        <dbReference type="SAM" id="MobiDB-lite"/>
    </source>
</evidence>
<sequence>MARKLFISYSHHDADLLGELRVHLRPYERSGVVKPWFDGFLIPGDDFDREVRSALAASDFIGLLVTPRFLASDYCVDVEMEDAIRRHQAGVARVVPIIAKPCAWQTTSLSKLLATPTDGKPITKWSDADEAWHIVGRDLANAAGADAPQKASVEPPVAMPRVSPEPARPVPALSFRIPSGRKPTDQDIDDFRHAAFERIAQIFDLSLTKFGDGMSGRFRRLDANRFTVSLYLNGSKAAGCTIFTGGDFFGARGIAYNGSDDGRTSSMNEELSIEVGPQGLGLVPHLAKAFGRADSTPMSAEDAAAYFWKQLTQHL</sequence>
<dbReference type="Proteomes" id="UP000217311">
    <property type="component" value="Chromosome"/>
</dbReference>
<feature type="domain" description="TIR" evidence="2">
    <location>
        <begin position="1"/>
        <end position="143"/>
    </location>
</feature>
<accession>A0A290ML72</accession>
<name>A0A290ML72_CAUVI</name>
<reference evidence="4" key="1">
    <citation type="submission" date="2017-09" db="EMBL/GenBank/DDBJ databases">
        <title>Genome evolution observed in wild isolates of Caulobacter crescentus.</title>
        <authorList>
            <person name="Ely B."/>
            <person name="Wilson K."/>
            <person name="Scott D."/>
        </authorList>
    </citation>
    <scope>NUCLEOTIDE SEQUENCE [LARGE SCALE GENOMIC DNA]</scope>
    <source>
        <strain evidence="4">CB13b1a</strain>
    </source>
</reference>
<dbReference type="Pfam" id="PF13676">
    <property type="entry name" value="TIR_2"/>
    <property type="match status" value="1"/>
</dbReference>
<dbReference type="InterPro" id="IPR000157">
    <property type="entry name" value="TIR_dom"/>
</dbReference>
<dbReference type="RefSeq" id="WP_096051952.1">
    <property type="nucleotide sequence ID" value="NZ_CP023315.3"/>
</dbReference>
<gene>
    <name evidence="3" type="ORF">CA606_09350</name>
</gene>